<feature type="compositionally biased region" description="Basic and acidic residues" evidence="1">
    <location>
        <begin position="75"/>
        <end position="86"/>
    </location>
</feature>
<dbReference type="PANTHER" id="PTHR46445">
    <property type="entry name" value="RNA POLYMERASE II DEGRADATION FACTOR-LIKE PROTEIN (DUF1296)"/>
    <property type="match status" value="1"/>
</dbReference>
<dbReference type="EMBL" id="JAUIZM010000006">
    <property type="protein sequence ID" value="KAK1378493.1"/>
    <property type="molecule type" value="Genomic_DNA"/>
</dbReference>
<evidence type="ECO:0000313" key="3">
    <source>
        <dbReference type="EMBL" id="KAK1378493.1"/>
    </source>
</evidence>
<dbReference type="SUPFAM" id="SSF46934">
    <property type="entry name" value="UBA-like"/>
    <property type="match status" value="1"/>
</dbReference>
<dbReference type="InterPro" id="IPR009060">
    <property type="entry name" value="UBA-like_sf"/>
</dbReference>
<sequence length="784" mass="85537">MTCSEGKSDNGGGAGVEELPAATKKMVESLKEIINCSELEIYAALRECSMDPNEAVNRLLSQDPFHQVKSKRDKKKENKDLPETKFRVSSSTSYRGSRSNRGHGGSAQNSSYVPQVAVGNPNWRPSAFSNYVNMENEMSNRNVVEGKSASQNNSGYQSAWVVVPSQKSIADIVKTGGPQSSAANSLQEFPSAKNKVLKATEQCEKQGAAPDEWPSLEPSESTNLSVVRSDLPYDKSTQNLHSGNGEFKEEEEDSSKNCNDYQVGFATISDTRGIKSGNASLYGNGKYTKLGPYQSRSYTCQNEEVKDGVATSVLSETANLQQLSIQEEERKLSYEEDGPSVVIPDHLQVQSADCSHLSFGSFRSGLETGFCGSRSSRNNMEDAPIVADASVIRKTDNRKLEYYGEEAFPSAADEILAYRASEVAGTFDSASAPQSDFLRQEYPEAEAHGSQYNFTTDSTDYPYQNAHQQNLAPGYAQTSSWMQDLASFSNAMVHTDSLSSTRVAGNVRVRDLELSYSPFPAAQSVAAKYGNTASLINGSSISLEEALKTGLQSLHPAQQHLSGKPEQSDYQHLVSHKNSQPTHLTGTFANMNDYSYLPQNETYMPSAFQQAFGGNGVYHQSLAAVRPPYKNCISVSSFPQSATIPSGYGHFGDSTTISGSYAMNPSVMPAGSAIGYDDRSTRYKDNTYSISLQQDDNSAMWLHGHGSGTVSSPSNTYYSLQGQNQHPGGFGQGQQSSLNYGDTNFYNSQTGMPFDQRLQRQRNGSLGGSYVQPKQPQQIWQNSY</sequence>
<reference evidence="3" key="1">
    <citation type="submission" date="2023-02" db="EMBL/GenBank/DDBJ databases">
        <title>Genome of toxic invasive species Heracleum sosnowskyi carries increased number of genes despite the absence of recent whole-genome duplications.</title>
        <authorList>
            <person name="Schelkunov M."/>
            <person name="Shtratnikova V."/>
            <person name="Makarenko M."/>
            <person name="Klepikova A."/>
            <person name="Omelchenko D."/>
            <person name="Novikova G."/>
            <person name="Obukhova E."/>
            <person name="Bogdanov V."/>
            <person name="Penin A."/>
            <person name="Logacheva M."/>
        </authorList>
    </citation>
    <scope>NUCLEOTIDE SEQUENCE</scope>
    <source>
        <strain evidence="3">Hsosn_3</strain>
        <tissue evidence="3">Leaf</tissue>
    </source>
</reference>
<feature type="region of interest" description="Disordered" evidence="1">
    <location>
        <begin position="203"/>
        <end position="255"/>
    </location>
</feature>
<dbReference type="AlphaFoldDB" id="A0AAD8I604"/>
<accession>A0AAD8I604</accession>
<dbReference type="Pfam" id="PF06972">
    <property type="entry name" value="GIP1_N"/>
    <property type="match status" value="1"/>
</dbReference>
<proteinExistence type="predicted"/>
<dbReference type="PANTHER" id="PTHR46445:SF3">
    <property type="entry name" value="RNA POLYMERASE II DEGRADATION FACTOR-LIKE PROTEIN (DUF1296)-RELATED"/>
    <property type="match status" value="1"/>
</dbReference>
<evidence type="ECO:0000313" key="4">
    <source>
        <dbReference type="Proteomes" id="UP001237642"/>
    </source>
</evidence>
<dbReference type="InterPro" id="IPR009719">
    <property type="entry name" value="GIP1_N"/>
</dbReference>
<name>A0AAD8I604_9APIA</name>
<feature type="compositionally biased region" description="Polar residues" evidence="1">
    <location>
        <begin position="772"/>
        <end position="784"/>
    </location>
</feature>
<organism evidence="3 4">
    <name type="scientific">Heracleum sosnowskyi</name>
    <dbReference type="NCBI Taxonomy" id="360622"/>
    <lineage>
        <taxon>Eukaryota</taxon>
        <taxon>Viridiplantae</taxon>
        <taxon>Streptophyta</taxon>
        <taxon>Embryophyta</taxon>
        <taxon>Tracheophyta</taxon>
        <taxon>Spermatophyta</taxon>
        <taxon>Magnoliopsida</taxon>
        <taxon>eudicotyledons</taxon>
        <taxon>Gunneridae</taxon>
        <taxon>Pentapetalae</taxon>
        <taxon>asterids</taxon>
        <taxon>campanulids</taxon>
        <taxon>Apiales</taxon>
        <taxon>Apiaceae</taxon>
        <taxon>Apioideae</taxon>
        <taxon>apioid superclade</taxon>
        <taxon>Tordylieae</taxon>
        <taxon>Tordyliinae</taxon>
        <taxon>Heracleum</taxon>
    </lineage>
</organism>
<feature type="region of interest" description="Disordered" evidence="1">
    <location>
        <begin position="60"/>
        <end position="115"/>
    </location>
</feature>
<comment type="caution">
    <text evidence="3">The sequence shown here is derived from an EMBL/GenBank/DDBJ whole genome shotgun (WGS) entry which is preliminary data.</text>
</comment>
<keyword evidence="4" id="KW-1185">Reference proteome</keyword>
<feature type="compositionally biased region" description="Low complexity" evidence="1">
    <location>
        <begin position="87"/>
        <end position="99"/>
    </location>
</feature>
<feature type="domain" description="GBF-interacting protein 1 N-terminal" evidence="2">
    <location>
        <begin position="20"/>
        <end position="77"/>
    </location>
</feature>
<gene>
    <name evidence="3" type="ORF">POM88_025237</name>
</gene>
<reference evidence="3" key="2">
    <citation type="submission" date="2023-05" db="EMBL/GenBank/DDBJ databases">
        <authorList>
            <person name="Schelkunov M.I."/>
        </authorList>
    </citation>
    <scope>NUCLEOTIDE SEQUENCE</scope>
    <source>
        <strain evidence="3">Hsosn_3</strain>
        <tissue evidence="3">Leaf</tissue>
    </source>
</reference>
<feature type="region of interest" description="Disordered" evidence="1">
    <location>
        <begin position="712"/>
        <end position="751"/>
    </location>
</feature>
<feature type="region of interest" description="Disordered" evidence="1">
    <location>
        <begin position="764"/>
        <end position="784"/>
    </location>
</feature>
<protein>
    <recommendedName>
        <fullName evidence="2">GBF-interacting protein 1 N-terminal domain-containing protein</fullName>
    </recommendedName>
</protein>
<feature type="compositionally biased region" description="Polar residues" evidence="1">
    <location>
        <begin position="733"/>
        <end position="751"/>
    </location>
</feature>
<evidence type="ECO:0000256" key="1">
    <source>
        <dbReference type="SAM" id="MobiDB-lite"/>
    </source>
</evidence>
<dbReference type="Proteomes" id="UP001237642">
    <property type="component" value="Unassembled WGS sequence"/>
</dbReference>
<feature type="compositionally biased region" description="Polar residues" evidence="1">
    <location>
        <begin position="712"/>
        <end position="726"/>
    </location>
</feature>
<evidence type="ECO:0000259" key="2">
    <source>
        <dbReference type="Pfam" id="PF06972"/>
    </source>
</evidence>